<dbReference type="VEuPathDB" id="VectorBase:SCAU009923"/>
<evidence type="ECO:0000313" key="1">
    <source>
        <dbReference type="EnsemblMetazoa" id="SCAU009923-PA"/>
    </source>
</evidence>
<reference evidence="1" key="1">
    <citation type="submission" date="2020-05" db="UniProtKB">
        <authorList>
            <consortium name="EnsemblMetazoa"/>
        </authorList>
    </citation>
    <scope>IDENTIFICATION</scope>
    <source>
        <strain evidence="1">USDA</strain>
    </source>
</reference>
<evidence type="ECO:0000313" key="2">
    <source>
        <dbReference type="Proteomes" id="UP000095300"/>
    </source>
</evidence>
<proteinExistence type="predicted"/>
<gene>
    <name evidence="1" type="primary">106093954</name>
</gene>
<dbReference type="EnsemblMetazoa" id="SCAU009923-RA">
    <property type="protein sequence ID" value="SCAU009923-PA"/>
    <property type="gene ID" value="SCAU009923"/>
</dbReference>
<name>A0A1I8PPI6_STOCA</name>
<sequence>MFRIQKLLIEEYREIYEPIIVENPFTQVNERGIGLRQYHIGLTRSNIFFGCDDFDNTNLGNIRGNGVDPEIETFDLVSMLPLQFIKLNFFRKRGRDIMRIIICGEEDRPMFFEFGGHFYKRLFWKTWRERISSIRLLHPNLMHINGSSPFSSTDVLADDEICQAVVHRVPSMCSYGNCSLSPYINSE</sequence>
<dbReference type="STRING" id="35570.A0A1I8PPI6"/>
<accession>A0A1I8PPI6</accession>
<dbReference type="AlphaFoldDB" id="A0A1I8PPI6"/>
<protein>
    <submittedName>
        <fullName evidence="1">Uncharacterized protein</fullName>
    </submittedName>
</protein>
<dbReference type="OrthoDB" id="6021951at2759"/>
<keyword evidence="2" id="KW-1185">Reference proteome</keyword>
<dbReference type="Proteomes" id="UP000095300">
    <property type="component" value="Unassembled WGS sequence"/>
</dbReference>
<dbReference type="KEGG" id="scac:106093954"/>
<organism evidence="1 2">
    <name type="scientific">Stomoxys calcitrans</name>
    <name type="common">Stable fly</name>
    <name type="synonym">Conops calcitrans</name>
    <dbReference type="NCBI Taxonomy" id="35570"/>
    <lineage>
        <taxon>Eukaryota</taxon>
        <taxon>Metazoa</taxon>
        <taxon>Ecdysozoa</taxon>
        <taxon>Arthropoda</taxon>
        <taxon>Hexapoda</taxon>
        <taxon>Insecta</taxon>
        <taxon>Pterygota</taxon>
        <taxon>Neoptera</taxon>
        <taxon>Endopterygota</taxon>
        <taxon>Diptera</taxon>
        <taxon>Brachycera</taxon>
        <taxon>Muscomorpha</taxon>
        <taxon>Muscoidea</taxon>
        <taxon>Muscidae</taxon>
        <taxon>Stomoxys</taxon>
    </lineage>
</organism>